<evidence type="ECO:0000256" key="3">
    <source>
        <dbReference type="SAM" id="Phobius"/>
    </source>
</evidence>
<feature type="transmembrane region" description="Helical" evidence="3">
    <location>
        <begin position="454"/>
        <end position="473"/>
    </location>
</feature>
<dbReference type="InterPro" id="IPR000160">
    <property type="entry name" value="GGDEF_dom"/>
</dbReference>
<dbReference type="PANTHER" id="PTHR45138">
    <property type="entry name" value="REGULATORY COMPONENTS OF SENSORY TRANSDUCTION SYSTEM"/>
    <property type="match status" value="1"/>
</dbReference>
<dbReference type="Pfam" id="PF00990">
    <property type="entry name" value="GGDEF"/>
    <property type="match status" value="1"/>
</dbReference>
<keyword evidence="4" id="KW-0732">Signal</keyword>
<feature type="signal peptide" evidence="4">
    <location>
        <begin position="1"/>
        <end position="31"/>
    </location>
</feature>
<reference evidence="6 7" key="1">
    <citation type="submission" date="2021-11" db="EMBL/GenBank/DDBJ databases">
        <authorList>
            <person name="Liang Q."/>
            <person name="Mou H."/>
            <person name="Liu Z."/>
        </authorList>
    </citation>
    <scope>NUCLEOTIDE SEQUENCE [LARGE SCALE GENOMIC DNA]</scope>
    <source>
        <strain evidence="6 7">CHU3</strain>
    </source>
</reference>
<sequence>MKWQLSLLLSGSMLSLSLGFGLGLPCASAQAQTPGAPDRALASQLNQLLRQGFDRPQQSLQALGTLPAAQKPSADTQRTLRLTEGRLQVMAGNVDAAQMIADALAVDPGAAQTVLLLRAEIADRLGQSELAANFATQTLDGLALDCPREGLAEAPGRAALMDAVQRQRCDFRSAWSALRILGRTQFKEGALPLAQASAQYELALAEAGRDAVLTALSLGQLAVLAQSQGQAEQADSYLAQAQKTIRGDDLGLAIVKNYMGAVGGLRGDSVSQLKALEEGLKLAKQADAPRLIAHLQSNMADAYLRLKQPALALDAANQALPVVLGFKDLRIERSLRQNISLALIQLGYFDKARQEIQRTNDLRGNSADQGVRADELKELGEAWAAAGQAKEAIALFHAERKLSAEVTASNREASLQQLKVKYDSDRKQGDLALLQRERTLVDQQLANRGLAQQASVAVAVLLVLTLLFVVLMVRKVRSARQRLQANELLLRAQSERDPLTDLANRRHLLAVMAMQPKAEFTGALLMIDIDHFKHVNDQHGHGVGDQVICEVARRISHAVRAEDLVVRWGGEEFLVFAPDVDHETLHRLAKRILMEVGALPVQAQNGPLRVTVSIGFAHFPLPPAMLDLHWEQAVNWADMALYTAKSRGRNQAMGIATVSAGDAEALMQIEADFDAACSSERVSLHQVLGPALI</sequence>
<proteinExistence type="predicted"/>
<dbReference type="PROSITE" id="PS50887">
    <property type="entry name" value="GGDEF"/>
    <property type="match status" value="1"/>
</dbReference>
<dbReference type="InterPro" id="IPR011990">
    <property type="entry name" value="TPR-like_helical_dom_sf"/>
</dbReference>
<feature type="domain" description="GGDEF" evidence="5">
    <location>
        <begin position="520"/>
        <end position="657"/>
    </location>
</feature>
<dbReference type="CDD" id="cd01949">
    <property type="entry name" value="GGDEF"/>
    <property type="match status" value="1"/>
</dbReference>
<evidence type="ECO:0000256" key="1">
    <source>
        <dbReference type="ARBA" id="ARBA00012528"/>
    </source>
</evidence>
<keyword evidence="3" id="KW-0812">Transmembrane</keyword>
<accession>A0ABT2YA57</accession>
<feature type="chain" id="PRO_5046742378" description="diguanylate cyclase" evidence="4">
    <location>
        <begin position="32"/>
        <end position="693"/>
    </location>
</feature>
<dbReference type="InterPro" id="IPR029787">
    <property type="entry name" value="Nucleotide_cyclase"/>
</dbReference>
<evidence type="ECO:0000259" key="5">
    <source>
        <dbReference type="PROSITE" id="PS50887"/>
    </source>
</evidence>
<organism evidence="6 7">
    <name type="scientific">Roseateles oligotrophus</name>
    <dbReference type="NCBI Taxonomy" id="1769250"/>
    <lineage>
        <taxon>Bacteria</taxon>
        <taxon>Pseudomonadati</taxon>
        <taxon>Pseudomonadota</taxon>
        <taxon>Betaproteobacteria</taxon>
        <taxon>Burkholderiales</taxon>
        <taxon>Sphaerotilaceae</taxon>
        <taxon>Roseateles</taxon>
    </lineage>
</organism>
<evidence type="ECO:0000313" key="6">
    <source>
        <dbReference type="EMBL" id="MCV2367192.1"/>
    </source>
</evidence>
<keyword evidence="7" id="KW-1185">Reference proteome</keyword>
<keyword evidence="3" id="KW-1133">Transmembrane helix</keyword>
<dbReference type="SUPFAM" id="SSF48452">
    <property type="entry name" value="TPR-like"/>
    <property type="match status" value="1"/>
</dbReference>
<keyword evidence="3" id="KW-0472">Membrane</keyword>
<comment type="catalytic activity">
    <reaction evidence="2">
        <text>2 GTP = 3',3'-c-di-GMP + 2 diphosphate</text>
        <dbReference type="Rhea" id="RHEA:24898"/>
        <dbReference type="ChEBI" id="CHEBI:33019"/>
        <dbReference type="ChEBI" id="CHEBI:37565"/>
        <dbReference type="ChEBI" id="CHEBI:58805"/>
        <dbReference type="EC" id="2.7.7.65"/>
    </reaction>
</comment>
<name>A0ABT2YA57_9BURK</name>
<dbReference type="NCBIfam" id="TIGR00254">
    <property type="entry name" value="GGDEF"/>
    <property type="match status" value="1"/>
</dbReference>
<evidence type="ECO:0000313" key="7">
    <source>
        <dbReference type="Proteomes" id="UP001209701"/>
    </source>
</evidence>
<dbReference type="InterPro" id="IPR050469">
    <property type="entry name" value="Diguanylate_Cyclase"/>
</dbReference>
<dbReference type="Gene3D" id="1.25.40.10">
    <property type="entry name" value="Tetratricopeptide repeat domain"/>
    <property type="match status" value="1"/>
</dbReference>
<dbReference type="EC" id="2.7.7.65" evidence="1"/>
<dbReference type="RefSeq" id="WP_263569828.1">
    <property type="nucleotide sequence ID" value="NZ_JAJIRN010000002.1"/>
</dbReference>
<comment type="caution">
    <text evidence="6">The sequence shown here is derived from an EMBL/GenBank/DDBJ whole genome shotgun (WGS) entry which is preliminary data.</text>
</comment>
<gene>
    <name evidence="6" type="ORF">LNV07_03665</name>
</gene>
<dbReference type="PANTHER" id="PTHR45138:SF9">
    <property type="entry name" value="DIGUANYLATE CYCLASE DGCM-RELATED"/>
    <property type="match status" value="1"/>
</dbReference>
<dbReference type="Gene3D" id="3.30.70.270">
    <property type="match status" value="1"/>
</dbReference>
<dbReference type="InterPro" id="IPR043128">
    <property type="entry name" value="Rev_trsase/Diguanyl_cyclase"/>
</dbReference>
<evidence type="ECO:0000256" key="4">
    <source>
        <dbReference type="SAM" id="SignalP"/>
    </source>
</evidence>
<dbReference type="EMBL" id="JAJIRN010000002">
    <property type="protein sequence ID" value="MCV2367192.1"/>
    <property type="molecule type" value="Genomic_DNA"/>
</dbReference>
<dbReference type="SMART" id="SM00267">
    <property type="entry name" value="GGDEF"/>
    <property type="match status" value="1"/>
</dbReference>
<evidence type="ECO:0000256" key="2">
    <source>
        <dbReference type="ARBA" id="ARBA00034247"/>
    </source>
</evidence>
<dbReference type="Proteomes" id="UP001209701">
    <property type="component" value="Unassembled WGS sequence"/>
</dbReference>
<protein>
    <recommendedName>
        <fullName evidence="1">diguanylate cyclase</fullName>
        <ecNumber evidence="1">2.7.7.65</ecNumber>
    </recommendedName>
</protein>
<dbReference type="SUPFAM" id="SSF55073">
    <property type="entry name" value="Nucleotide cyclase"/>
    <property type="match status" value="1"/>
</dbReference>